<evidence type="ECO:0000313" key="2">
    <source>
        <dbReference type="Proteomes" id="UP001289374"/>
    </source>
</evidence>
<organism evidence="1 2">
    <name type="scientific">Sesamum angolense</name>
    <dbReference type="NCBI Taxonomy" id="2727404"/>
    <lineage>
        <taxon>Eukaryota</taxon>
        <taxon>Viridiplantae</taxon>
        <taxon>Streptophyta</taxon>
        <taxon>Embryophyta</taxon>
        <taxon>Tracheophyta</taxon>
        <taxon>Spermatophyta</taxon>
        <taxon>Magnoliopsida</taxon>
        <taxon>eudicotyledons</taxon>
        <taxon>Gunneridae</taxon>
        <taxon>Pentapetalae</taxon>
        <taxon>asterids</taxon>
        <taxon>lamiids</taxon>
        <taxon>Lamiales</taxon>
        <taxon>Pedaliaceae</taxon>
        <taxon>Sesamum</taxon>
    </lineage>
</organism>
<accession>A0AAE2C194</accession>
<reference evidence="1" key="1">
    <citation type="submission" date="2020-06" db="EMBL/GenBank/DDBJ databases">
        <authorList>
            <person name="Li T."/>
            <person name="Hu X."/>
            <person name="Zhang T."/>
            <person name="Song X."/>
            <person name="Zhang H."/>
            <person name="Dai N."/>
            <person name="Sheng W."/>
            <person name="Hou X."/>
            <person name="Wei L."/>
        </authorList>
    </citation>
    <scope>NUCLEOTIDE SEQUENCE</scope>
    <source>
        <strain evidence="1">K16</strain>
        <tissue evidence="1">Leaf</tissue>
    </source>
</reference>
<protein>
    <submittedName>
        <fullName evidence="1">Uncharacterized protein</fullName>
    </submittedName>
</protein>
<proteinExistence type="predicted"/>
<dbReference type="AlphaFoldDB" id="A0AAE2C194"/>
<dbReference type="EMBL" id="JACGWL010000003">
    <property type="protein sequence ID" value="KAK4405334.1"/>
    <property type="molecule type" value="Genomic_DNA"/>
</dbReference>
<name>A0AAE2C194_9LAMI</name>
<dbReference type="Proteomes" id="UP001289374">
    <property type="component" value="Unassembled WGS sequence"/>
</dbReference>
<keyword evidence="2" id="KW-1185">Reference proteome</keyword>
<evidence type="ECO:0000313" key="1">
    <source>
        <dbReference type="EMBL" id="KAK4405334.1"/>
    </source>
</evidence>
<reference evidence="1" key="2">
    <citation type="journal article" date="2024" name="Plant">
        <title>Genomic evolution and insights into agronomic trait innovations of Sesamum species.</title>
        <authorList>
            <person name="Miao H."/>
            <person name="Wang L."/>
            <person name="Qu L."/>
            <person name="Liu H."/>
            <person name="Sun Y."/>
            <person name="Le M."/>
            <person name="Wang Q."/>
            <person name="Wei S."/>
            <person name="Zheng Y."/>
            <person name="Lin W."/>
            <person name="Duan Y."/>
            <person name="Cao H."/>
            <person name="Xiong S."/>
            <person name="Wang X."/>
            <person name="Wei L."/>
            <person name="Li C."/>
            <person name="Ma Q."/>
            <person name="Ju M."/>
            <person name="Zhao R."/>
            <person name="Li G."/>
            <person name="Mu C."/>
            <person name="Tian Q."/>
            <person name="Mei H."/>
            <person name="Zhang T."/>
            <person name="Gao T."/>
            <person name="Zhang H."/>
        </authorList>
    </citation>
    <scope>NUCLEOTIDE SEQUENCE</scope>
    <source>
        <strain evidence="1">K16</strain>
    </source>
</reference>
<gene>
    <name evidence="1" type="ORF">Sango_0539900</name>
</gene>
<comment type="caution">
    <text evidence="1">The sequence shown here is derived from an EMBL/GenBank/DDBJ whole genome shotgun (WGS) entry which is preliminary data.</text>
</comment>
<sequence length="110" mass="12172">MVIQFPVGGGGPEKGHEAVQKWLKEPTRAEEPNGPSRAQRIPGYVWSQELGLYVTLGFEFVLRYNPFNNEYHGGSGVSWLARSVATAKTAEFAAKSGNAVVEYNVKMLHY</sequence>